<evidence type="ECO:0000313" key="3">
    <source>
        <dbReference type="Proteomes" id="UP000236447"/>
    </source>
</evidence>
<dbReference type="RefSeq" id="WP_102883479.1">
    <property type="nucleotide sequence ID" value="NZ_CP010725.1"/>
</dbReference>
<proteinExistence type="predicted"/>
<feature type="chain" id="PRO_5014324034" description="DUF192 domain-containing protein" evidence="1">
    <location>
        <begin position="36"/>
        <end position="180"/>
    </location>
</feature>
<sequence precursor="true">MQPLWIRMSGPIMRRLTAGARATAVCMMSVAAVVAAESASAQSGPDACQPDQVTLRGPWGQTQFTVEIADTVEERSAGLMHRPHMARGAGMLFVYEMPQRASFWMKNTLIPLDMLFVDATGTVRHIHHRAIPGDLTPIPGGDNVFAVLEINGGLAARYGISVGTELRHKVFSKTGAIWPC</sequence>
<feature type="signal peptide" evidence="1">
    <location>
        <begin position="1"/>
        <end position="35"/>
    </location>
</feature>
<evidence type="ECO:0008006" key="4">
    <source>
        <dbReference type="Google" id="ProtNLM"/>
    </source>
</evidence>
<dbReference type="Proteomes" id="UP000236447">
    <property type="component" value="Chromosome"/>
</dbReference>
<dbReference type="AlphaFoldDB" id="A0A2I7K965"/>
<dbReference type="Pfam" id="PF02643">
    <property type="entry name" value="DUF192"/>
    <property type="match status" value="1"/>
</dbReference>
<gene>
    <name evidence="2" type="ORF">PhaeoP88_01744</name>
</gene>
<dbReference type="InterPro" id="IPR038695">
    <property type="entry name" value="Saro_0823-like_sf"/>
</dbReference>
<reference evidence="2 3" key="2">
    <citation type="journal article" date="2017" name="Genome Biol. Evol.">
        <title>Trajectories and Drivers of Genome Evolution in Surface-Associated Marine Phaeobacter.</title>
        <authorList>
            <person name="Freese H.M."/>
            <person name="Sikorski J."/>
            <person name="Bunk B."/>
            <person name="Scheuner C."/>
            <person name="Meier-Kolthoff J.P."/>
            <person name="Sproer C."/>
            <person name="Gram L."/>
            <person name="Overmann J."/>
        </authorList>
    </citation>
    <scope>NUCLEOTIDE SEQUENCE [LARGE SCALE GENOMIC DNA]</scope>
    <source>
        <strain evidence="2 3">P88</strain>
    </source>
</reference>
<dbReference type="InterPro" id="IPR003795">
    <property type="entry name" value="DUF192"/>
</dbReference>
<protein>
    <recommendedName>
        <fullName evidence="4">DUF192 domain-containing protein</fullName>
    </recommendedName>
</protein>
<organism evidence="2 3">
    <name type="scientific">Phaeobacter inhibens</name>
    <dbReference type="NCBI Taxonomy" id="221822"/>
    <lineage>
        <taxon>Bacteria</taxon>
        <taxon>Pseudomonadati</taxon>
        <taxon>Pseudomonadota</taxon>
        <taxon>Alphaproteobacteria</taxon>
        <taxon>Rhodobacterales</taxon>
        <taxon>Roseobacteraceae</taxon>
        <taxon>Phaeobacter</taxon>
    </lineage>
</organism>
<keyword evidence="1" id="KW-0732">Signal</keyword>
<accession>A0A2I7K965</accession>
<evidence type="ECO:0000256" key="1">
    <source>
        <dbReference type="SAM" id="SignalP"/>
    </source>
</evidence>
<dbReference type="PANTHER" id="PTHR37953:SF1">
    <property type="entry name" value="UPF0127 PROTEIN MJ1496"/>
    <property type="match status" value="1"/>
</dbReference>
<evidence type="ECO:0000313" key="2">
    <source>
        <dbReference type="EMBL" id="AUQ99115.1"/>
    </source>
</evidence>
<name>A0A2I7K965_9RHOB</name>
<dbReference type="PANTHER" id="PTHR37953">
    <property type="entry name" value="UPF0127 PROTEIN MJ1496"/>
    <property type="match status" value="1"/>
</dbReference>
<dbReference type="Gene3D" id="2.60.120.1140">
    <property type="entry name" value="Protein of unknown function DUF192"/>
    <property type="match status" value="1"/>
</dbReference>
<dbReference type="EMBL" id="CP010725">
    <property type="protein sequence ID" value="AUQ99115.1"/>
    <property type="molecule type" value="Genomic_DNA"/>
</dbReference>
<reference evidence="2 3" key="1">
    <citation type="journal article" date="2017" name="Front. Microbiol.">
        <title>Phaeobacter piscinae sp. nov., a species of the Roseobacter group and potential aquaculture probiont.</title>
        <authorList>
            <person name="Sonnenschein E.C."/>
            <person name="Phippen C.B.W."/>
            <person name="Nielsen K.F."/>
            <person name="Mateiu R.V."/>
            <person name="Melchiorsen J."/>
            <person name="Gram L."/>
            <person name="Overmann J."/>
            <person name="Freese H.M."/>
        </authorList>
    </citation>
    <scope>NUCLEOTIDE SEQUENCE [LARGE SCALE GENOMIC DNA]</scope>
    <source>
        <strain evidence="2 3">P88</strain>
    </source>
</reference>